<evidence type="ECO:0000313" key="3">
    <source>
        <dbReference type="Proteomes" id="UP001321018"/>
    </source>
</evidence>
<gene>
    <name evidence="2" type="ORF">OB960_22805</name>
</gene>
<reference evidence="2" key="1">
    <citation type="submission" date="2022-09" db="EMBL/GenBank/DDBJ databases">
        <title>Enrichment on poylsaccharides allowed isolation of novel metabolic and taxonomic groups of Haloarchaea.</title>
        <authorList>
            <person name="Sorokin D.Y."/>
            <person name="Elcheninov A.G."/>
            <person name="Khizhniak T.V."/>
            <person name="Kolganova T.V."/>
            <person name="Kublanov I.V."/>
        </authorList>
    </citation>
    <scope>NUCLEOTIDE SEQUENCE</scope>
    <source>
        <strain evidence="2">AArc-xg1-1</strain>
    </source>
</reference>
<dbReference type="SUPFAM" id="SSF53300">
    <property type="entry name" value="vWA-like"/>
    <property type="match status" value="1"/>
</dbReference>
<proteinExistence type="predicted"/>
<dbReference type="InterPro" id="IPR036465">
    <property type="entry name" value="vWFA_dom_sf"/>
</dbReference>
<name>A0AAP2Z338_9EURY</name>
<dbReference type="PROSITE" id="PS50234">
    <property type="entry name" value="VWFA"/>
    <property type="match status" value="1"/>
</dbReference>
<accession>A0AAP2Z338</accession>
<dbReference type="Proteomes" id="UP001321018">
    <property type="component" value="Unassembled WGS sequence"/>
</dbReference>
<evidence type="ECO:0000313" key="2">
    <source>
        <dbReference type="EMBL" id="MCU4744211.1"/>
    </source>
</evidence>
<dbReference type="Gene3D" id="3.40.50.410">
    <property type="entry name" value="von Willebrand factor, type A domain"/>
    <property type="match status" value="1"/>
</dbReference>
<dbReference type="AlphaFoldDB" id="A0AAP2Z338"/>
<feature type="domain" description="VWFA" evidence="1">
    <location>
        <begin position="1"/>
        <end position="169"/>
    </location>
</feature>
<sequence>MTKKITTMKRRARDFLNEVHCDSRHYGVVNSFDSSCSLGQLTSSSSTLKNDVDSLSASGQTALYDSIYHSIGSLAKAHYEANRQGIPMAVLTFTDGKENNSSRDVEDVRELIRELNFFPSNNCYFIIAGVGNASDSQMKELCRDGYGLYISASGIDEVFTKFKQLLLRLVLKDERAAVKTHKNGKVVKVKGRKRSVGASIKEVDYALNLDCSSSMR</sequence>
<protein>
    <submittedName>
        <fullName evidence="2">VWA domain-containing protein</fullName>
    </submittedName>
</protein>
<dbReference type="InterPro" id="IPR002035">
    <property type="entry name" value="VWF_A"/>
</dbReference>
<dbReference type="Pfam" id="PF00092">
    <property type="entry name" value="VWA"/>
    <property type="match status" value="1"/>
</dbReference>
<comment type="caution">
    <text evidence="2">The sequence shown here is derived from an EMBL/GenBank/DDBJ whole genome shotgun (WGS) entry which is preliminary data.</text>
</comment>
<dbReference type="RefSeq" id="WP_338006016.1">
    <property type="nucleotide sequence ID" value="NZ_JAOPKA010000023.1"/>
</dbReference>
<organism evidence="2 3">
    <name type="scientific">Natronoglomus mannanivorans</name>
    <dbReference type="NCBI Taxonomy" id="2979990"/>
    <lineage>
        <taxon>Archaea</taxon>
        <taxon>Methanobacteriati</taxon>
        <taxon>Methanobacteriota</taxon>
        <taxon>Stenosarchaea group</taxon>
        <taxon>Halobacteria</taxon>
        <taxon>Halobacteriales</taxon>
        <taxon>Natrialbaceae</taxon>
        <taxon>Natronoglomus</taxon>
    </lineage>
</organism>
<dbReference type="EMBL" id="JAOPKA010000023">
    <property type="protein sequence ID" value="MCU4744211.1"/>
    <property type="molecule type" value="Genomic_DNA"/>
</dbReference>
<evidence type="ECO:0000259" key="1">
    <source>
        <dbReference type="PROSITE" id="PS50234"/>
    </source>
</evidence>